<comment type="caution">
    <text evidence="2">The sequence shown here is derived from an EMBL/GenBank/DDBJ whole genome shotgun (WGS) entry which is preliminary data.</text>
</comment>
<accession>A0A9P8I355</accession>
<feature type="compositionally biased region" description="Basic and acidic residues" evidence="1">
    <location>
        <begin position="322"/>
        <end position="337"/>
    </location>
</feature>
<keyword evidence="3" id="KW-1185">Reference proteome</keyword>
<dbReference type="Proteomes" id="UP000698800">
    <property type="component" value="Unassembled WGS sequence"/>
</dbReference>
<name>A0A9P8I355_9PEZI</name>
<evidence type="ECO:0000313" key="2">
    <source>
        <dbReference type="EMBL" id="KAH0533857.1"/>
    </source>
</evidence>
<dbReference type="OrthoDB" id="3485856at2759"/>
<organism evidence="2 3">
    <name type="scientific">Glutinoglossum americanum</name>
    <dbReference type="NCBI Taxonomy" id="1670608"/>
    <lineage>
        <taxon>Eukaryota</taxon>
        <taxon>Fungi</taxon>
        <taxon>Dikarya</taxon>
        <taxon>Ascomycota</taxon>
        <taxon>Pezizomycotina</taxon>
        <taxon>Geoglossomycetes</taxon>
        <taxon>Geoglossales</taxon>
        <taxon>Geoglossaceae</taxon>
        <taxon>Glutinoglossum</taxon>
    </lineage>
</organism>
<dbReference type="EMBL" id="JAGHQL010000333">
    <property type="protein sequence ID" value="KAH0533857.1"/>
    <property type="molecule type" value="Genomic_DNA"/>
</dbReference>
<gene>
    <name evidence="2" type="ORF">FGG08_007516</name>
</gene>
<protein>
    <submittedName>
        <fullName evidence="2">Uncharacterized protein</fullName>
    </submittedName>
</protein>
<sequence length="337" mass="37733">MAASAASPAPSTPPSAAVSRVLRLFQLHREGRLDSPWTDEPLQPAEFIELQSRLKEDDSLFRYTEHKLRYDYDPVQGRIAIRRPTAKHDSFLRGVARKFESQLQAIGEDVPKPLCKMIKQICDWGHGDVYLDVEMGDGTLGTSTYSPDAQYCRSDARLPPVILEVSYSQTPKNLASRADVYIVNSDGVIGLVIGFDLDYGKGKEAKVLVWRPEYTDMGDGQVRLTSRQTMAKGFRNESGKSLGGELSLEVRDFLSLEDRVGIAEKHLSRSIEVSFTELTRYLDNAERFHQSRRGGGPGGANGSGVKIQRRLREPTPPQPPSAEREREIREEEEEVRG</sequence>
<dbReference type="AlphaFoldDB" id="A0A9P8I355"/>
<feature type="region of interest" description="Disordered" evidence="1">
    <location>
        <begin position="289"/>
        <end position="337"/>
    </location>
</feature>
<evidence type="ECO:0000313" key="3">
    <source>
        <dbReference type="Proteomes" id="UP000698800"/>
    </source>
</evidence>
<proteinExistence type="predicted"/>
<feature type="compositionally biased region" description="Gly residues" evidence="1">
    <location>
        <begin position="293"/>
        <end position="302"/>
    </location>
</feature>
<evidence type="ECO:0000256" key="1">
    <source>
        <dbReference type="SAM" id="MobiDB-lite"/>
    </source>
</evidence>
<reference evidence="2" key="1">
    <citation type="submission" date="2021-03" db="EMBL/GenBank/DDBJ databases">
        <title>Comparative genomics and phylogenomic investigation of the class Geoglossomycetes provide insights into ecological specialization and systematics.</title>
        <authorList>
            <person name="Melie T."/>
            <person name="Pirro S."/>
            <person name="Miller A.N."/>
            <person name="Quandt A."/>
        </authorList>
    </citation>
    <scope>NUCLEOTIDE SEQUENCE</scope>
    <source>
        <strain evidence="2">GBOQ0MN5Z8</strain>
    </source>
</reference>